<dbReference type="InterPro" id="IPR013249">
    <property type="entry name" value="RNA_pol_sigma70_r4_t2"/>
</dbReference>
<accession>A0ABS6K1A3</accession>
<evidence type="ECO:0000259" key="6">
    <source>
        <dbReference type="Pfam" id="PF08281"/>
    </source>
</evidence>
<dbReference type="Gene3D" id="1.10.1740.10">
    <property type="match status" value="1"/>
</dbReference>
<evidence type="ECO:0000256" key="2">
    <source>
        <dbReference type="ARBA" id="ARBA00023015"/>
    </source>
</evidence>
<dbReference type="CDD" id="cd06171">
    <property type="entry name" value="Sigma70_r4"/>
    <property type="match status" value="1"/>
</dbReference>
<dbReference type="InterPro" id="IPR007627">
    <property type="entry name" value="RNA_pol_sigma70_r2"/>
</dbReference>
<dbReference type="PANTHER" id="PTHR43133">
    <property type="entry name" value="RNA POLYMERASE ECF-TYPE SIGMA FACTO"/>
    <property type="match status" value="1"/>
</dbReference>
<evidence type="ECO:0000313" key="7">
    <source>
        <dbReference type="EMBL" id="MBU9723222.1"/>
    </source>
</evidence>
<evidence type="ECO:0000256" key="1">
    <source>
        <dbReference type="ARBA" id="ARBA00010641"/>
    </source>
</evidence>
<protein>
    <submittedName>
        <fullName evidence="7">RNA polymerase sigma factor</fullName>
    </submittedName>
</protein>
<dbReference type="Pfam" id="PF04542">
    <property type="entry name" value="Sigma70_r2"/>
    <property type="match status" value="1"/>
</dbReference>
<keyword evidence="3" id="KW-0731">Sigma factor</keyword>
<evidence type="ECO:0000256" key="3">
    <source>
        <dbReference type="ARBA" id="ARBA00023082"/>
    </source>
</evidence>
<dbReference type="SUPFAM" id="SSF88659">
    <property type="entry name" value="Sigma3 and sigma4 domains of RNA polymerase sigma factors"/>
    <property type="match status" value="1"/>
</dbReference>
<keyword evidence="8" id="KW-1185">Reference proteome</keyword>
<evidence type="ECO:0000259" key="5">
    <source>
        <dbReference type="Pfam" id="PF04542"/>
    </source>
</evidence>
<dbReference type="EMBL" id="JAHQCR010000072">
    <property type="protein sequence ID" value="MBU9723222.1"/>
    <property type="molecule type" value="Genomic_DNA"/>
</dbReference>
<comment type="similarity">
    <text evidence="1">Belongs to the sigma-70 factor family. ECF subfamily.</text>
</comment>
<feature type="domain" description="RNA polymerase sigma factor 70 region 4 type 2" evidence="6">
    <location>
        <begin position="119"/>
        <end position="171"/>
    </location>
</feature>
<dbReference type="NCBIfam" id="TIGR02937">
    <property type="entry name" value="sigma70-ECF"/>
    <property type="match status" value="1"/>
</dbReference>
<keyword evidence="4" id="KW-0804">Transcription</keyword>
<evidence type="ECO:0000313" key="8">
    <source>
        <dbReference type="Proteomes" id="UP000790580"/>
    </source>
</evidence>
<organism evidence="7 8">
    <name type="scientific">Evansella alkalicola</name>
    <dbReference type="NCBI Taxonomy" id="745819"/>
    <lineage>
        <taxon>Bacteria</taxon>
        <taxon>Bacillati</taxon>
        <taxon>Bacillota</taxon>
        <taxon>Bacilli</taxon>
        <taxon>Bacillales</taxon>
        <taxon>Bacillaceae</taxon>
        <taxon>Evansella</taxon>
    </lineage>
</organism>
<dbReference type="InterPro" id="IPR014284">
    <property type="entry name" value="RNA_pol_sigma-70_dom"/>
</dbReference>
<feature type="domain" description="RNA polymerase sigma-70 region 2" evidence="5">
    <location>
        <begin position="22"/>
        <end position="88"/>
    </location>
</feature>
<dbReference type="InterPro" id="IPR013325">
    <property type="entry name" value="RNA_pol_sigma_r2"/>
</dbReference>
<dbReference type="PANTHER" id="PTHR43133:SF51">
    <property type="entry name" value="RNA POLYMERASE SIGMA FACTOR"/>
    <property type="match status" value="1"/>
</dbReference>
<gene>
    <name evidence="7" type="ORF">KS407_17525</name>
</gene>
<evidence type="ECO:0000256" key="4">
    <source>
        <dbReference type="ARBA" id="ARBA00023163"/>
    </source>
</evidence>
<reference evidence="7 8" key="1">
    <citation type="submission" date="2021-06" db="EMBL/GenBank/DDBJ databases">
        <title>Bacillus sp. RD4P76, an endophyte from a halophyte.</title>
        <authorList>
            <person name="Sun J.-Q."/>
        </authorList>
    </citation>
    <scope>NUCLEOTIDE SEQUENCE [LARGE SCALE GENOMIC DNA]</scope>
    <source>
        <strain evidence="7 8">JCM 17098</strain>
    </source>
</reference>
<dbReference type="InterPro" id="IPR013324">
    <property type="entry name" value="RNA_pol_sigma_r3/r4-like"/>
</dbReference>
<keyword evidence="2" id="KW-0805">Transcription regulation</keyword>
<dbReference type="Pfam" id="PF08281">
    <property type="entry name" value="Sigma70_r4_2"/>
    <property type="match status" value="1"/>
</dbReference>
<sequence>MDVTKLVKKAKKGNKEALLQLIMHQKDDYYRLAYTYLGNEHDALDAMEDTIVILYEKIGRLKKEDAFYSWSKTILVNCCKDILRKRKRWGFVEDMENVEKMKTAEKSTDNFFQQREQQLDIQQMLATLSEDQADAIRLKYLLDMDYESIAELKSVPIGTVKSRVFQGLKKLKVQMGGEVNEKY</sequence>
<dbReference type="InterPro" id="IPR039425">
    <property type="entry name" value="RNA_pol_sigma-70-like"/>
</dbReference>
<dbReference type="Gene3D" id="1.10.10.10">
    <property type="entry name" value="Winged helix-like DNA-binding domain superfamily/Winged helix DNA-binding domain"/>
    <property type="match status" value="1"/>
</dbReference>
<name>A0ABS6K1A3_9BACI</name>
<dbReference type="Proteomes" id="UP000790580">
    <property type="component" value="Unassembled WGS sequence"/>
</dbReference>
<proteinExistence type="inferred from homology"/>
<dbReference type="InterPro" id="IPR036388">
    <property type="entry name" value="WH-like_DNA-bd_sf"/>
</dbReference>
<comment type="caution">
    <text evidence="7">The sequence shown here is derived from an EMBL/GenBank/DDBJ whole genome shotgun (WGS) entry which is preliminary data.</text>
</comment>
<dbReference type="SUPFAM" id="SSF88946">
    <property type="entry name" value="Sigma2 domain of RNA polymerase sigma factors"/>
    <property type="match status" value="1"/>
</dbReference>
<dbReference type="RefSeq" id="WP_088076722.1">
    <property type="nucleotide sequence ID" value="NZ_JAHQCR010000072.1"/>
</dbReference>